<keyword evidence="2" id="KW-0813">Transport</keyword>
<feature type="signal peptide" evidence="8">
    <location>
        <begin position="1"/>
        <end position="20"/>
    </location>
</feature>
<dbReference type="InterPro" id="IPR036942">
    <property type="entry name" value="Beta-barrel_TonB_sf"/>
</dbReference>
<dbReference type="PANTHER" id="PTHR30069">
    <property type="entry name" value="TONB-DEPENDENT OUTER MEMBRANE RECEPTOR"/>
    <property type="match status" value="1"/>
</dbReference>
<evidence type="ECO:0000256" key="6">
    <source>
        <dbReference type="ARBA" id="ARBA00023136"/>
    </source>
</evidence>
<dbReference type="InterPro" id="IPR039426">
    <property type="entry name" value="TonB-dep_rcpt-like"/>
</dbReference>
<dbReference type="Gene3D" id="2.40.170.20">
    <property type="entry name" value="TonB-dependent receptor, beta-barrel domain"/>
    <property type="match status" value="1"/>
</dbReference>
<dbReference type="PANTHER" id="PTHR30069:SF29">
    <property type="entry name" value="HEMOGLOBIN AND HEMOGLOBIN-HAPTOGLOBIN-BINDING PROTEIN 1-RELATED"/>
    <property type="match status" value="1"/>
</dbReference>
<keyword evidence="3" id="KW-1134">Transmembrane beta strand</keyword>
<accession>A0A6G1Z827</accession>
<dbReference type="EMBL" id="WKLP01000001">
    <property type="protein sequence ID" value="MRY10079.1"/>
    <property type="molecule type" value="Genomic_DNA"/>
</dbReference>
<dbReference type="Pfam" id="PF14905">
    <property type="entry name" value="OMP_b-brl_3"/>
    <property type="match status" value="1"/>
</dbReference>
<evidence type="ECO:0000313" key="10">
    <source>
        <dbReference type="EMBL" id="MRY10079.1"/>
    </source>
</evidence>
<evidence type="ECO:0000256" key="5">
    <source>
        <dbReference type="ARBA" id="ARBA00022729"/>
    </source>
</evidence>
<feature type="domain" description="Outer membrane protein beta-barrel" evidence="9">
    <location>
        <begin position="404"/>
        <end position="734"/>
    </location>
</feature>
<keyword evidence="4" id="KW-0812">Transmembrane</keyword>
<dbReference type="InterPro" id="IPR041700">
    <property type="entry name" value="OMP_b-brl_3"/>
</dbReference>
<evidence type="ECO:0000256" key="8">
    <source>
        <dbReference type="SAM" id="SignalP"/>
    </source>
</evidence>
<evidence type="ECO:0000256" key="1">
    <source>
        <dbReference type="ARBA" id="ARBA00004571"/>
    </source>
</evidence>
<dbReference type="GO" id="GO:0009279">
    <property type="term" value="C:cell outer membrane"/>
    <property type="evidence" value="ECO:0007669"/>
    <property type="project" value="UniProtKB-SubCell"/>
</dbReference>
<evidence type="ECO:0000259" key="9">
    <source>
        <dbReference type="Pfam" id="PF14905"/>
    </source>
</evidence>
<dbReference type="Gene3D" id="2.170.130.10">
    <property type="entry name" value="TonB-dependent receptor, plug domain"/>
    <property type="match status" value="1"/>
</dbReference>
<reference evidence="10" key="1">
    <citation type="journal article" date="2019" name="Nat. Med.">
        <title>A library of human gut bacterial isolates paired with longitudinal multiomics data enables mechanistic microbiome research.</title>
        <authorList>
            <person name="Poyet M."/>
            <person name="Groussin M."/>
            <person name="Gibbons S.M."/>
            <person name="Avila-Pacheco J."/>
            <person name="Jiang X."/>
            <person name="Kearney S.M."/>
            <person name="Perrotta A.R."/>
            <person name="Berdy B."/>
            <person name="Zhao S."/>
            <person name="Lieberman T.D."/>
            <person name="Swanson P.K."/>
            <person name="Smith M."/>
            <person name="Roesemann S."/>
            <person name="Alexander J.E."/>
            <person name="Rich S.A."/>
            <person name="Livny J."/>
            <person name="Vlamakis H."/>
            <person name="Clish C."/>
            <person name="Bullock K."/>
            <person name="Deik A."/>
            <person name="Scott J."/>
            <person name="Pierce K.A."/>
            <person name="Xavier R.J."/>
            <person name="Alm E.J."/>
        </authorList>
    </citation>
    <scope>NUCLEOTIDE SEQUENCE</scope>
    <source>
        <strain evidence="10">BIOML-A4</strain>
    </source>
</reference>
<evidence type="ECO:0000256" key="3">
    <source>
        <dbReference type="ARBA" id="ARBA00022452"/>
    </source>
</evidence>
<dbReference type="GO" id="GO:0015344">
    <property type="term" value="F:siderophore uptake transmembrane transporter activity"/>
    <property type="evidence" value="ECO:0007669"/>
    <property type="project" value="TreeGrafter"/>
</dbReference>
<gene>
    <name evidence="10" type="ORF">GKE01_01195</name>
</gene>
<dbReference type="SUPFAM" id="SSF56935">
    <property type="entry name" value="Porins"/>
    <property type="match status" value="1"/>
</dbReference>
<dbReference type="AlphaFoldDB" id="A0A6G1Z827"/>
<dbReference type="InterPro" id="IPR037066">
    <property type="entry name" value="Plug_dom_sf"/>
</dbReference>
<protein>
    <submittedName>
        <fullName evidence="10">Outer membrane beta-barrel protein</fullName>
    </submittedName>
</protein>
<evidence type="ECO:0000256" key="7">
    <source>
        <dbReference type="ARBA" id="ARBA00023237"/>
    </source>
</evidence>
<comment type="caution">
    <text evidence="10">The sequence shown here is derived from an EMBL/GenBank/DDBJ whole genome shotgun (WGS) entry which is preliminary data.</text>
</comment>
<evidence type="ECO:0000256" key="4">
    <source>
        <dbReference type="ARBA" id="ARBA00022692"/>
    </source>
</evidence>
<keyword evidence="7" id="KW-0998">Cell outer membrane</keyword>
<keyword evidence="6" id="KW-0472">Membrane</keyword>
<sequence>MKRSIVIIFIQLISTIAAFSQEMQLTVSNKPLNTVLGMLGMEISFDDKALSAYNISVSKTFKNPEDALYHLLNNKPFKVEKINHVYIIIPLDRQVPKSNTETKPSEPHRQFVFTGTASGKKTEDTLIFILPETIITADEVRHKVDCNSYSITPDMRRGINNTEELLHKIPGIYFDKATNTLKVSDSKNILLLVDGIQQSQDHIKYMSPDRIHTVEVINGASGRFISDDYTAIINITLKKDYRGYDIYASNFSAVGLSGINNSKRLILNQPVIRMSYTYDKINFYATYSHNKENQDLPVSKNLIYRGVELISEMPENTPNDLYEHKNNTITAGVSYQITPTQTVGIQGDYVSGKTETNQIYTMERTDISNNDRRTIKNSTETATSDYTFVGTLYYQGQFSERFRLYSDFSYNYYYNDIKNQYDQNDASNYIIQDTYNEYKNHTLFNVEGKYSLSSQISMNLGYSNAWRMYGSESSHGRGFLDYWEYRNKVFAYMKFSPSTKIQTKFGAAIEHISSYDRDIKSNYTRFLPYIQANISINKNININASYSTNQHYPLLYQLSPMSLVIDTFLTQIGNPELKSAIRHTVSARISLGNRITITPALNYVHDEISELYIEKGHKLYRSFCNINTREYSLQITYDQPFGNYIRFKNNVTYYLGEALNAEIRTRPDGWLANSEISYYHPAKSFGIQVGYYRNMKKQILSQGYQMTDKDNWLISANKLFWNKRISVALSYIPPISAGIRHNQQRMLETSLYQENTSRHLKSYNNMFLVKISLRFDQGYSKPLERNAVIKNEREKKTIEF</sequence>
<keyword evidence="5 8" id="KW-0732">Signal</keyword>
<evidence type="ECO:0000256" key="2">
    <source>
        <dbReference type="ARBA" id="ARBA00022448"/>
    </source>
</evidence>
<comment type="subcellular location">
    <subcellularLocation>
        <location evidence="1">Cell outer membrane</location>
        <topology evidence="1">Multi-pass membrane protein</topology>
    </subcellularLocation>
</comment>
<dbReference type="RefSeq" id="WP_173015285.1">
    <property type="nucleotide sequence ID" value="NZ_JBDMPS010000012.1"/>
</dbReference>
<dbReference type="GO" id="GO:0044718">
    <property type="term" value="P:siderophore transmembrane transport"/>
    <property type="evidence" value="ECO:0007669"/>
    <property type="project" value="TreeGrafter"/>
</dbReference>
<organism evidence="10">
    <name type="scientific">Parabacteroides goldsteinii</name>
    <dbReference type="NCBI Taxonomy" id="328812"/>
    <lineage>
        <taxon>Bacteria</taxon>
        <taxon>Pseudomonadati</taxon>
        <taxon>Bacteroidota</taxon>
        <taxon>Bacteroidia</taxon>
        <taxon>Bacteroidales</taxon>
        <taxon>Tannerellaceae</taxon>
        <taxon>Parabacteroides</taxon>
    </lineage>
</organism>
<proteinExistence type="predicted"/>
<feature type="chain" id="PRO_5026109257" evidence="8">
    <location>
        <begin position="21"/>
        <end position="800"/>
    </location>
</feature>
<name>A0A6G1Z827_9BACT</name>